<comment type="caution">
    <text evidence="3">The sequence shown here is derived from an EMBL/GenBank/DDBJ whole genome shotgun (WGS) entry which is preliminary data.</text>
</comment>
<feature type="transmembrane region" description="Helical" evidence="1">
    <location>
        <begin position="63"/>
        <end position="82"/>
    </location>
</feature>
<evidence type="ECO:0008006" key="5">
    <source>
        <dbReference type="Google" id="ProtNLM"/>
    </source>
</evidence>
<evidence type="ECO:0000256" key="1">
    <source>
        <dbReference type="SAM" id="Phobius"/>
    </source>
</evidence>
<feature type="chain" id="PRO_5040441181" description="Secreted protein" evidence="2">
    <location>
        <begin position="19"/>
        <end position="89"/>
    </location>
</feature>
<keyword evidence="1" id="KW-0472">Membrane</keyword>
<name>A0A9P5NFB0_GYMJU</name>
<keyword evidence="1" id="KW-1133">Transmembrane helix</keyword>
<reference evidence="3" key="1">
    <citation type="submission" date="2020-11" db="EMBL/GenBank/DDBJ databases">
        <authorList>
            <consortium name="DOE Joint Genome Institute"/>
            <person name="Ahrendt S."/>
            <person name="Riley R."/>
            <person name="Andreopoulos W."/>
            <person name="LaButti K."/>
            <person name="Pangilinan J."/>
            <person name="Ruiz-duenas F.J."/>
            <person name="Barrasa J.M."/>
            <person name="Sanchez-Garcia M."/>
            <person name="Camarero S."/>
            <person name="Miyauchi S."/>
            <person name="Serrano A."/>
            <person name="Linde D."/>
            <person name="Babiker R."/>
            <person name="Drula E."/>
            <person name="Ayuso-Fernandez I."/>
            <person name="Pacheco R."/>
            <person name="Padilla G."/>
            <person name="Ferreira P."/>
            <person name="Barriuso J."/>
            <person name="Kellner H."/>
            <person name="Castanera R."/>
            <person name="Alfaro M."/>
            <person name="Ramirez L."/>
            <person name="Pisabarro A.G."/>
            <person name="Kuo A."/>
            <person name="Tritt A."/>
            <person name="Lipzen A."/>
            <person name="He G."/>
            <person name="Yan M."/>
            <person name="Ng V."/>
            <person name="Cullen D."/>
            <person name="Martin F."/>
            <person name="Rosso M.-N."/>
            <person name="Henrissat B."/>
            <person name="Hibbett D."/>
            <person name="Martinez A.T."/>
            <person name="Grigoriev I.V."/>
        </authorList>
    </citation>
    <scope>NUCLEOTIDE SEQUENCE</scope>
    <source>
        <strain evidence="3">AH 44721</strain>
    </source>
</reference>
<dbReference type="EMBL" id="JADNYJ010000126">
    <property type="protein sequence ID" value="KAF8882034.1"/>
    <property type="molecule type" value="Genomic_DNA"/>
</dbReference>
<keyword evidence="4" id="KW-1185">Reference proteome</keyword>
<proteinExistence type="predicted"/>
<evidence type="ECO:0000256" key="2">
    <source>
        <dbReference type="SAM" id="SignalP"/>
    </source>
</evidence>
<organism evidence="3 4">
    <name type="scientific">Gymnopilus junonius</name>
    <name type="common">Spectacular rustgill mushroom</name>
    <name type="synonym">Gymnopilus spectabilis subsp. junonius</name>
    <dbReference type="NCBI Taxonomy" id="109634"/>
    <lineage>
        <taxon>Eukaryota</taxon>
        <taxon>Fungi</taxon>
        <taxon>Dikarya</taxon>
        <taxon>Basidiomycota</taxon>
        <taxon>Agaricomycotina</taxon>
        <taxon>Agaricomycetes</taxon>
        <taxon>Agaricomycetidae</taxon>
        <taxon>Agaricales</taxon>
        <taxon>Agaricineae</taxon>
        <taxon>Hymenogastraceae</taxon>
        <taxon>Gymnopilus</taxon>
    </lineage>
</organism>
<dbReference type="Proteomes" id="UP000724874">
    <property type="component" value="Unassembled WGS sequence"/>
</dbReference>
<protein>
    <recommendedName>
        <fullName evidence="5">Secreted protein</fullName>
    </recommendedName>
</protein>
<keyword evidence="1" id="KW-0812">Transmembrane</keyword>
<keyword evidence="2" id="KW-0732">Signal</keyword>
<dbReference type="AlphaFoldDB" id="A0A9P5NFB0"/>
<accession>A0A9P5NFB0</accession>
<feature type="non-terminal residue" evidence="3">
    <location>
        <position position="89"/>
    </location>
</feature>
<gene>
    <name evidence="3" type="ORF">CPB84DRAFT_1791215</name>
</gene>
<evidence type="ECO:0000313" key="3">
    <source>
        <dbReference type="EMBL" id="KAF8882034.1"/>
    </source>
</evidence>
<evidence type="ECO:0000313" key="4">
    <source>
        <dbReference type="Proteomes" id="UP000724874"/>
    </source>
</evidence>
<feature type="signal peptide" evidence="2">
    <location>
        <begin position="1"/>
        <end position="18"/>
    </location>
</feature>
<sequence>MSVLQIAVGFLYSLHCSCLFTGSRLVNNTSRRLLPRIRDRNSTATVQWATGSGEYSPQKNNNLTLFFATILSPIIILIRISLRLSESST</sequence>